<keyword evidence="2" id="KW-1185">Reference proteome</keyword>
<proteinExistence type="predicted"/>
<dbReference type="EMBL" id="CBXV010000009">
    <property type="protein sequence ID" value="CDM67161.1"/>
    <property type="molecule type" value="Genomic_DNA"/>
</dbReference>
<dbReference type="CDD" id="cd09732">
    <property type="entry name" value="Csx1_III-U"/>
    <property type="match status" value="1"/>
</dbReference>
<gene>
    <name evidence="1" type="ORF">PYK22_03210</name>
</gene>
<dbReference type="OrthoDB" id="9777703at2"/>
<dbReference type="RefSeq" id="WP_041979412.1">
    <property type="nucleotide sequence ID" value="NZ_CBXV010000009.1"/>
</dbReference>
<dbReference type="InterPro" id="IPR013383">
    <property type="entry name" value="CRISPR-assoc_prot_DxTHG_CS"/>
</dbReference>
<reference evidence="1 2" key="1">
    <citation type="submission" date="2013-12" db="EMBL/GenBank/DDBJ databases">
        <authorList>
            <person name="Stott M."/>
        </authorList>
    </citation>
    <scope>NUCLEOTIDE SEQUENCE [LARGE SCALE GENOMIC DNA]</scope>
    <source>
        <strain evidence="1 2">K22</strain>
    </source>
</reference>
<accession>A0A0B6X1I7</accession>
<dbReference type="Pfam" id="PF09620">
    <property type="entry name" value="Cas_csx3"/>
    <property type="match status" value="1"/>
</dbReference>
<evidence type="ECO:0000313" key="2">
    <source>
        <dbReference type="Proteomes" id="UP000031518"/>
    </source>
</evidence>
<dbReference type="InterPro" id="IPR013409">
    <property type="entry name" value="CRISPR-assoc_prot_Crn3/Csx3"/>
</dbReference>
<dbReference type="NCBIfam" id="TIGR02221">
    <property type="entry name" value="cas_TM1812"/>
    <property type="match status" value="1"/>
</dbReference>
<evidence type="ECO:0000313" key="1">
    <source>
        <dbReference type="EMBL" id="CDM67161.1"/>
    </source>
</evidence>
<dbReference type="InterPro" id="IPR011742">
    <property type="entry name" value="CRISPR-assoc_prot_TM1812"/>
</dbReference>
<dbReference type="NCBIfam" id="TIGR02549">
    <property type="entry name" value="CRISPR_DxTHG"/>
    <property type="match status" value="1"/>
</dbReference>
<dbReference type="AlphaFoldDB" id="A0A0B6X1I7"/>
<dbReference type="Proteomes" id="UP000031518">
    <property type="component" value="Unassembled WGS sequence"/>
</dbReference>
<dbReference type="STRING" id="454194.PYK22_03210"/>
<name>A0A0B6X1I7_9BACT</name>
<protein>
    <submittedName>
        <fullName evidence="1">CRISPR-associated protein, Csx2 family</fullName>
    </submittedName>
</protein>
<organism evidence="1 2">
    <name type="scientific">Pyrinomonas methylaliphatogenes</name>
    <dbReference type="NCBI Taxonomy" id="454194"/>
    <lineage>
        <taxon>Bacteria</taxon>
        <taxon>Pseudomonadati</taxon>
        <taxon>Acidobacteriota</taxon>
        <taxon>Blastocatellia</taxon>
        <taxon>Blastocatellales</taxon>
        <taxon>Pyrinomonadaceae</taxon>
        <taxon>Pyrinomonas</taxon>
    </lineage>
</organism>
<sequence>MKALTFLGASPYKTVTYVWRDEQGEHAVQTHLFPEAIAHIFKPEKLLVFLTETAQRYQPPCSQQSHLDTLRDRLHGLGIPIESIDIPEGRSPQELWDIFDRVVSSVSQSDTVLLDVTHAFRSILMVVLAVAAYLRRAKNVTIERIVYGAFEAREPFRTPPQPEDRAPVFDLTPLLELLDWIGGAEALLKRGDAGLIAEKMVAAHQTLRRTGTGTPEKLKTLGQKLRTFSQALHLSHPRDVLRVAHELLPLLEGTRGEFEQWAKPFALLVDQVRRELEPLAFAEPDTLSQENLERQLRLVEYYLAKGLIVQAVTLAREWVVSYVLLCRGSGDWLRRSDRKEAEDALGAAAARLQGGTAEPPPEWFDQLPTGLSDLWNKLGQLRNDLAHCGMSTDARSADAIEKDARAIPVRLRALLASAPDSVLYGARVIVDLSNFYEGTARLEDLPQYLDRAWELAGEGNEVVLTGQAPIWLYLAVAHALHGKARRLWYQSPATGEVLVFDHSAR</sequence>
<reference evidence="1 2" key="2">
    <citation type="submission" date="2015-01" db="EMBL/GenBank/DDBJ databases">
        <title>Complete genome sequence of Pyrinomonas methylaliphatogenes type strain K22T.</title>
        <authorList>
            <person name="Lee K.C.Y."/>
            <person name="Power J.F."/>
            <person name="Dunfield P.F."/>
            <person name="Morgan X.C."/>
            <person name="Huttenhower C."/>
            <person name="Stott M.B."/>
        </authorList>
    </citation>
    <scope>NUCLEOTIDE SEQUENCE [LARGE SCALE GENOMIC DNA]</scope>
    <source>
        <strain evidence="1 2">K22</strain>
    </source>
</reference>